<gene>
    <name evidence="2" type="ORF">DPF_0021</name>
</gene>
<feature type="compositionally biased region" description="Basic and acidic residues" evidence="1">
    <location>
        <begin position="181"/>
        <end position="192"/>
    </location>
</feature>
<evidence type="ECO:0000256" key="1">
    <source>
        <dbReference type="SAM" id="MobiDB-lite"/>
    </source>
</evidence>
<keyword evidence="3" id="KW-1185">Reference proteome</keyword>
<feature type="region of interest" description="Disordered" evidence="1">
    <location>
        <begin position="93"/>
        <end position="243"/>
    </location>
</feature>
<dbReference type="AlphaFoldDB" id="A0A194ADB2"/>
<sequence length="262" mass="28742">MLEEDWDLPASPSTTSFPDEETFTFDQETAEQDTNQIPASGKQKIPFTPESPFLSPSDRIEGATEKHKNEHNAQGAVPIQMASSIDDGFNDIFDENIIEDTEPKDPDTGPSQQQGVEVLLEPERSTTSSCTTRPPQRPTSSPKQSHHHLVVDEMNDLIVPGLEEKLQASQSATVSTGAPYELDKNTSRDHRPAPQPSSQVKPKPDDTLPPHSNTASRPDSPDKITPKTSAPQNTQGKVPPILELDLNELDIVLDDHDRTLSS</sequence>
<evidence type="ECO:0000313" key="3">
    <source>
        <dbReference type="Proteomes" id="UP000095200"/>
    </source>
</evidence>
<feature type="compositionally biased region" description="Polar residues" evidence="1">
    <location>
        <begin position="167"/>
        <end position="176"/>
    </location>
</feature>
<feature type="region of interest" description="Disordered" evidence="1">
    <location>
        <begin position="31"/>
        <end position="77"/>
    </location>
</feature>
<evidence type="ECO:0000313" key="2">
    <source>
        <dbReference type="EMBL" id="GAU07343.1"/>
    </source>
</evidence>
<comment type="caution">
    <text evidence="2">The sequence shown here is derived from an EMBL/GenBank/DDBJ whole genome shotgun (WGS) entry which is preliminary data.</text>
</comment>
<feature type="region of interest" description="Disordered" evidence="1">
    <location>
        <begin position="1"/>
        <end position="20"/>
    </location>
</feature>
<proteinExistence type="predicted"/>
<feature type="compositionally biased region" description="Basic and acidic residues" evidence="1">
    <location>
        <begin position="58"/>
        <end position="71"/>
    </location>
</feature>
<feature type="compositionally biased region" description="Polar residues" evidence="1">
    <location>
        <begin position="226"/>
        <end position="236"/>
    </location>
</feature>
<accession>A0A194ADB2</accession>
<name>A0A194ADB2_9BACT</name>
<protein>
    <submittedName>
        <fullName evidence="2">Uncharacterized protein</fullName>
    </submittedName>
</protein>
<feature type="compositionally biased region" description="Low complexity" evidence="1">
    <location>
        <begin position="125"/>
        <end position="142"/>
    </location>
</feature>
<dbReference type="EMBL" id="BDFE01000003">
    <property type="protein sequence ID" value="GAU07343.1"/>
    <property type="molecule type" value="Genomic_DNA"/>
</dbReference>
<reference evidence="3" key="1">
    <citation type="submission" date="2016-06" db="EMBL/GenBank/DDBJ databases">
        <title>Draft genome sequence of Desulfoplanes formicivorans strain Pf12B.</title>
        <authorList>
            <person name="Watanabe M."/>
            <person name="Kojima H."/>
            <person name="Fukui M."/>
        </authorList>
    </citation>
    <scope>NUCLEOTIDE SEQUENCE [LARGE SCALE GENOMIC DNA]</scope>
    <source>
        <strain evidence="3">Pf12B</strain>
    </source>
</reference>
<organism evidence="2 3">
    <name type="scientific">Desulfoplanes formicivorans</name>
    <dbReference type="NCBI Taxonomy" id="1592317"/>
    <lineage>
        <taxon>Bacteria</taxon>
        <taxon>Pseudomonadati</taxon>
        <taxon>Thermodesulfobacteriota</taxon>
        <taxon>Desulfovibrionia</taxon>
        <taxon>Desulfovibrionales</taxon>
        <taxon>Desulfoplanaceae</taxon>
        <taxon>Desulfoplanes</taxon>
    </lineage>
</organism>
<dbReference type="Proteomes" id="UP000095200">
    <property type="component" value="Unassembled WGS sequence"/>
</dbReference>